<dbReference type="GO" id="GO:0008703">
    <property type="term" value="F:5-amino-6-(5-phosphoribosylamino)uracil reductase activity"/>
    <property type="evidence" value="ECO:0007669"/>
    <property type="project" value="InterPro"/>
</dbReference>
<dbReference type="Pfam" id="PF01872">
    <property type="entry name" value="RibD_C"/>
    <property type="match status" value="1"/>
</dbReference>
<name>A0A5S4F0A0_9ACTN</name>
<comment type="caution">
    <text evidence="2">The sequence shown here is derived from an EMBL/GenBank/DDBJ whole genome shotgun (WGS) entry which is preliminary data.</text>
</comment>
<gene>
    <name evidence="2" type="ORF">ETD86_43480</name>
</gene>
<dbReference type="GO" id="GO:0009231">
    <property type="term" value="P:riboflavin biosynthetic process"/>
    <property type="evidence" value="ECO:0007669"/>
    <property type="project" value="InterPro"/>
</dbReference>
<dbReference type="OrthoDB" id="3471694at2"/>
<dbReference type="InterPro" id="IPR002734">
    <property type="entry name" value="RibDG_C"/>
</dbReference>
<evidence type="ECO:0000313" key="2">
    <source>
        <dbReference type="EMBL" id="TMR09467.1"/>
    </source>
</evidence>
<dbReference type="Proteomes" id="UP000309128">
    <property type="component" value="Unassembled WGS sequence"/>
</dbReference>
<dbReference type="InterPro" id="IPR024072">
    <property type="entry name" value="DHFR-like_dom_sf"/>
</dbReference>
<dbReference type="PANTHER" id="PTHR38011">
    <property type="entry name" value="DIHYDROFOLATE REDUCTASE FAMILY PROTEIN (AFU_ORTHOLOGUE AFUA_8G06820)"/>
    <property type="match status" value="1"/>
</dbReference>
<proteinExistence type="predicted"/>
<reference evidence="2 3" key="1">
    <citation type="submission" date="2019-05" db="EMBL/GenBank/DDBJ databases">
        <title>Draft genome sequence of Nonomuraea turkmeniaca DSM 43926.</title>
        <authorList>
            <person name="Saricaoglu S."/>
            <person name="Isik K."/>
        </authorList>
    </citation>
    <scope>NUCLEOTIDE SEQUENCE [LARGE SCALE GENOMIC DNA]</scope>
    <source>
        <strain evidence="2 3">DSM 43926</strain>
    </source>
</reference>
<dbReference type="SUPFAM" id="SSF53597">
    <property type="entry name" value="Dihydrofolate reductase-like"/>
    <property type="match status" value="1"/>
</dbReference>
<dbReference type="PANTHER" id="PTHR38011:SF11">
    <property type="entry name" value="2,5-DIAMINO-6-RIBOSYLAMINO-4(3H)-PYRIMIDINONE 5'-PHOSPHATE REDUCTASE"/>
    <property type="match status" value="1"/>
</dbReference>
<dbReference type="RefSeq" id="WP_138672483.1">
    <property type="nucleotide sequence ID" value="NZ_VCKY01000232.1"/>
</dbReference>
<accession>A0A5S4F0A0</accession>
<organism evidence="2 3">
    <name type="scientific">Nonomuraea turkmeniaca</name>
    <dbReference type="NCBI Taxonomy" id="103838"/>
    <lineage>
        <taxon>Bacteria</taxon>
        <taxon>Bacillati</taxon>
        <taxon>Actinomycetota</taxon>
        <taxon>Actinomycetes</taxon>
        <taxon>Streptosporangiales</taxon>
        <taxon>Streptosporangiaceae</taxon>
        <taxon>Nonomuraea</taxon>
    </lineage>
</organism>
<keyword evidence="3" id="KW-1185">Reference proteome</keyword>
<feature type="domain" description="Bacterial bifunctional deaminase-reductase C-terminal" evidence="1">
    <location>
        <begin position="12"/>
        <end position="184"/>
    </location>
</feature>
<dbReference type="InterPro" id="IPR050765">
    <property type="entry name" value="Riboflavin_Biosynth_HTPR"/>
</dbReference>
<sequence>MGKIVMSGPQNVSLDGVVQDPDGKEGFGLGGWFNEFGGKDLEEWAKVALDEALGAEAWLLGRRSYEFFGARWRTRSGALADRLNSLPKYVVSSTLDDPDWNNSRVLKGDVVTEVSKLKQELDGEIVVPGSYQLGRTLIEHDLVDELRLVVFPVVLGAGERFFGEISHKKPMRLVDAETVGDGLVILTYKCVRGA</sequence>
<evidence type="ECO:0000313" key="3">
    <source>
        <dbReference type="Proteomes" id="UP000309128"/>
    </source>
</evidence>
<protein>
    <submittedName>
        <fullName evidence="2">Deaminase</fullName>
    </submittedName>
</protein>
<dbReference type="AlphaFoldDB" id="A0A5S4F0A0"/>
<dbReference type="Gene3D" id="3.40.430.10">
    <property type="entry name" value="Dihydrofolate Reductase, subunit A"/>
    <property type="match status" value="1"/>
</dbReference>
<evidence type="ECO:0000259" key="1">
    <source>
        <dbReference type="Pfam" id="PF01872"/>
    </source>
</evidence>
<dbReference type="EMBL" id="VCKY01000232">
    <property type="protein sequence ID" value="TMR09467.1"/>
    <property type="molecule type" value="Genomic_DNA"/>
</dbReference>